<dbReference type="Pfam" id="PF02350">
    <property type="entry name" value="Epimerase_2"/>
    <property type="match status" value="1"/>
</dbReference>
<evidence type="ECO:0000256" key="3">
    <source>
        <dbReference type="ARBA" id="ARBA00038858"/>
    </source>
</evidence>
<dbReference type="InterPro" id="IPR003331">
    <property type="entry name" value="UDP_GlcNAc_Epimerase_2_dom"/>
</dbReference>
<dbReference type="EC" id="5.1.3.14" evidence="3"/>
<evidence type="ECO:0000313" key="6">
    <source>
        <dbReference type="EMBL" id="KUK76954.1"/>
    </source>
</evidence>
<dbReference type="GO" id="GO:0008761">
    <property type="term" value="F:UDP-N-acetylglucosamine 2-epimerase activity"/>
    <property type="evidence" value="ECO:0007669"/>
    <property type="project" value="UniProtKB-EC"/>
</dbReference>
<dbReference type="PANTHER" id="PTHR43174:SF2">
    <property type="entry name" value="UDP-N-ACETYLGLUCOSAMINE 2-EPIMERASE"/>
    <property type="match status" value="1"/>
</dbReference>
<comment type="similarity">
    <text evidence="2 4">Belongs to the UDP-N-acetylglucosamine 2-epimerase family.</text>
</comment>
<dbReference type="InterPro" id="IPR029767">
    <property type="entry name" value="WecB-like"/>
</dbReference>
<dbReference type="Proteomes" id="UP000053904">
    <property type="component" value="Unassembled WGS sequence"/>
</dbReference>
<dbReference type="PATRIC" id="fig|1641389.3.peg.735"/>
<gene>
    <name evidence="6" type="ORF">XD93_0627</name>
</gene>
<proteinExistence type="inferred from homology"/>
<dbReference type="SUPFAM" id="SSF53756">
    <property type="entry name" value="UDP-Glycosyltransferase/glycogen phosphorylase"/>
    <property type="match status" value="1"/>
</dbReference>
<evidence type="ECO:0000259" key="5">
    <source>
        <dbReference type="Pfam" id="PF02350"/>
    </source>
</evidence>
<accession>A0A101HHG5</accession>
<dbReference type="EMBL" id="LGGO01000082">
    <property type="protein sequence ID" value="KUK76954.1"/>
    <property type="molecule type" value="Genomic_DNA"/>
</dbReference>
<dbReference type="CDD" id="cd03786">
    <property type="entry name" value="GTB_UDP-GlcNAc_2-Epimerase"/>
    <property type="match status" value="1"/>
</dbReference>
<feature type="domain" description="UDP-N-acetylglucosamine 2-epimerase" evidence="5">
    <location>
        <begin position="26"/>
        <end position="370"/>
    </location>
</feature>
<keyword evidence="1 4" id="KW-0413">Isomerase</keyword>
<dbReference type="Gene3D" id="3.40.50.2000">
    <property type="entry name" value="Glycogen Phosphorylase B"/>
    <property type="match status" value="2"/>
</dbReference>
<dbReference type="AlphaFoldDB" id="A0A101HHG5"/>
<sequence>MQTLLFIFGTRPEAVKMAPLIKECEKYPKDFNVKVAVTGQHREMLDQVLEFFKIKPDYDLKLMKPNQTLFDVTADALRGMEKILDEVKPDLIIVQGDTTTVFTGALAGFYKKIPIAHLEAGLRSGDKYSPFPEEINRILTGHIADYHWAPTEQAKKNLLNEGIKEEKIYVVQNTVIDALFLALELLKKEGDSKYEEFFKDIDFSKKVVLVTAHRRESFGEPFENICNAVKELSTKYPNVEFIYPVHLNPNVREVVYRILSNIPNVHLIEPLDYPYMVWIMNKSYMVLTDSGGVQEEAPSLGKPVLVLRDVTERQEGVDAGTAKLVGTDKELIIRETSKLLDDTKEYEKMAKAINPYGDGHTSERIVELIK</sequence>
<evidence type="ECO:0000256" key="1">
    <source>
        <dbReference type="ARBA" id="ARBA00023235"/>
    </source>
</evidence>
<dbReference type="NCBIfam" id="TIGR00236">
    <property type="entry name" value="wecB"/>
    <property type="match status" value="1"/>
</dbReference>
<evidence type="ECO:0000256" key="4">
    <source>
        <dbReference type="RuleBase" id="RU003513"/>
    </source>
</evidence>
<dbReference type="PANTHER" id="PTHR43174">
    <property type="entry name" value="UDP-N-ACETYLGLUCOSAMINE 2-EPIMERASE"/>
    <property type="match status" value="1"/>
</dbReference>
<evidence type="ECO:0000256" key="2">
    <source>
        <dbReference type="ARBA" id="ARBA00038209"/>
    </source>
</evidence>
<reference evidence="7" key="1">
    <citation type="journal article" date="2015" name="MBio">
        <title>Genome-Resolved Metagenomic Analysis Reveals Roles for Candidate Phyla and Other Microbial Community Members in Biogeochemical Transformations in Oil Reservoirs.</title>
        <authorList>
            <person name="Hu P."/>
            <person name="Tom L."/>
            <person name="Singh A."/>
            <person name="Thomas B.C."/>
            <person name="Baker B.J."/>
            <person name="Piceno Y.M."/>
            <person name="Andersen G.L."/>
            <person name="Banfield J.F."/>
        </authorList>
    </citation>
    <scope>NUCLEOTIDE SEQUENCE [LARGE SCALE GENOMIC DNA]</scope>
</reference>
<evidence type="ECO:0000313" key="7">
    <source>
        <dbReference type="Proteomes" id="UP000053904"/>
    </source>
</evidence>
<name>A0A101HHG5_9BACT</name>
<comment type="caution">
    <text evidence="6">The sequence shown here is derived from an EMBL/GenBank/DDBJ whole genome shotgun (WGS) entry which is preliminary data.</text>
</comment>
<dbReference type="FunFam" id="3.40.50.2000:FF:000043">
    <property type="entry name" value="UDP-N-acetylglucosamine 2-epimerase"/>
    <property type="match status" value="1"/>
</dbReference>
<organism evidence="6 7">
    <name type="scientific">candidate division WS6 bacterium 34_10</name>
    <dbReference type="NCBI Taxonomy" id="1641389"/>
    <lineage>
        <taxon>Bacteria</taxon>
        <taxon>Candidatus Dojkabacteria</taxon>
    </lineage>
</organism>
<protein>
    <recommendedName>
        <fullName evidence="3">UDP-N-acetylglucosamine 2-epimerase (non-hydrolyzing)</fullName>
        <ecNumber evidence="3">5.1.3.14</ecNumber>
    </recommendedName>
</protein>